<dbReference type="PANTHER" id="PTHR43133">
    <property type="entry name" value="RNA POLYMERASE ECF-TYPE SIGMA FACTO"/>
    <property type="match status" value="1"/>
</dbReference>
<dbReference type="AlphaFoldDB" id="A0A929F9K0"/>
<comment type="similarity">
    <text evidence="1">Belongs to the sigma-70 factor family. ECF subfamily.</text>
</comment>
<dbReference type="InterPro" id="IPR013325">
    <property type="entry name" value="RNA_pol_sigma_r2"/>
</dbReference>
<dbReference type="InterPro" id="IPR036388">
    <property type="entry name" value="WH-like_DNA-bd_sf"/>
</dbReference>
<accession>A0A929F9K0</accession>
<dbReference type="Pfam" id="PF04542">
    <property type="entry name" value="Sigma70_r2"/>
    <property type="match status" value="1"/>
</dbReference>
<keyword evidence="2" id="KW-0805">Transcription regulation</keyword>
<dbReference type="RefSeq" id="WP_193993412.1">
    <property type="nucleotide sequence ID" value="NZ_JADEXP010000096.1"/>
</dbReference>
<gene>
    <name evidence="7" type="ORF">IQ260_12350</name>
</gene>
<comment type="caution">
    <text evidence="7">The sequence shown here is derived from an EMBL/GenBank/DDBJ whole genome shotgun (WGS) entry which is preliminary data.</text>
</comment>
<organism evidence="7 8">
    <name type="scientific">Leptolyngbya cf. ectocarpi LEGE 11479</name>
    <dbReference type="NCBI Taxonomy" id="1828722"/>
    <lineage>
        <taxon>Bacteria</taxon>
        <taxon>Bacillati</taxon>
        <taxon>Cyanobacteriota</taxon>
        <taxon>Cyanophyceae</taxon>
        <taxon>Leptolyngbyales</taxon>
        <taxon>Leptolyngbyaceae</taxon>
        <taxon>Leptolyngbya group</taxon>
        <taxon>Leptolyngbya</taxon>
    </lineage>
</organism>
<dbReference type="NCBIfam" id="NF009172">
    <property type="entry name" value="PRK12519.1"/>
    <property type="match status" value="1"/>
</dbReference>
<evidence type="ECO:0000259" key="6">
    <source>
        <dbReference type="Pfam" id="PF08281"/>
    </source>
</evidence>
<dbReference type="EMBL" id="JADEXP010000096">
    <property type="protein sequence ID" value="MBE9067448.1"/>
    <property type="molecule type" value="Genomic_DNA"/>
</dbReference>
<evidence type="ECO:0000259" key="5">
    <source>
        <dbReference type="Pfam" id="PF04542"/>
    </source>
</evidence>
<dbReference type="InterPro" id="IPR013249">
    <property type="entry name" value="RNA_pol_sigma70_r4_t2"/>
</dbReference>
<dbReference type="GO" id="GO:0003677">
    <property type="term" value="F:DNA binding"/>
    <property type="evidence" value="ECO:0007669"/>
    <property type="project" value="InterPro"/>
</dbReference>
<dbReference type="InterPro" id="IPR014284">
    <property type="entry name" value="RNA_pol_sigma-70_dom"/>
</dbReference>
<evidence type="ECO:0000313" key="8">
    <source>
        <dbReference type="Proteomes" id="UP000615026"/>
    </source>
</evidence>
<dbReference type="SUPFAM" id="SSF88659">
    <property type="entry name" value="Sigma3 and sigma4 domains of RNA polymerase sigma factors"/>
    <property type="match status" value="1"/>
</dbReference>
<keyword evidence="3" id="KW-0731">Sigma factor</keyword>
<evidence type="ECO:0000256" key="3">
    <source>
        <dbReference type="ARBA" id="ARBA00023082"/>
    </source>
</evidence>
<dbReference type="Gene3D" id="1.10.10.10">
    <property type="entry name" value="Winged helix-like DNA-binding domain superfamily/Winged helix DNA-binding domain"/>
    <property type="match status" value="1"/>
</dbReference>
<keyword evidence="8" id="KW-1185">Reference proteome</keyword>
<dbReference type="InterPro" id="IPR039425">
    <property type="entry name" value="RNA_pol_sigma-70-like"/>
</dbReference>
<proteinExistence type="inferred from homology"/>
<dbReference type="PANTHER" id="PTHR43133:SF62">
    <property type="entry name" value="RNA POLYMERASE SIGMA FACTOR SIGZ"/>
    <property type="match status" value="1"/>
</dbReference>
<dbReference type="NCBIfam" id="TIGR02937">
    <property type="entry name" value="sigma70-ECF"/>
    <property type="match status" value="1"/>
</dbReference>
<feature type="domain" description="RNA polymerase sigma-70 region 2" evidence="5">
    <location>
        <begin position="36"/>
        <end position="102"/>
    </location>
</feature>
<reference evidence="7" key="1">
    <citation type="submission" date="2020-10" db="EMBL/GenBank/DDBJ databases">
        <authorList>
            <person name="Castelo-Branco R."/>
            <person name="Eusebio N."/>
            <person name="Adriana R."/>
            <person name="Vieira A."/>
            <person name="Brugerolle De Fraissinette N."/>
            <person name="Rezende De Castro R."/>
            <person name="Schneider M.P."/>
            <person name="Vasconcelos V."/>
            <person name="Leao P.N."/>
        </authorList>
    </citation>
    <scope>NUCLEOTIDE SEQUENCE</scope>
    <source>
        <strain evidence="7">LEGE 11479</strain>
    </source>
</reference>
<dbReference type="SUPFAM" id="SSF88946">
    <property type="entry name" value="Sigma2 domain of RNA polymerase sigma factors"/>
    <property type="match status" value="1"/>
</dbReference>
<dbReference type="Proteomes" id="UP000615026">
    <property type="component" value="Unassembled WGS sequence"/>
</dbReference>
<dbReference type="InterPro" id="IPR007627">
    <property type="entry name" value="RNA_pol_sigma70_r2"/>
</dbReference>
<keyword evidence="4" id="KW-0804">Transcription</keyword>
<name>A0A929F9K0_LEPEC</name>
<sequence>MASENPTNQSLEWGDKTDAALVLSLRQGDKAALAVLYDRYSRLVYTVAFRILNNGPESEDLTQEIFLNLWQKQTYDPTRSALSSFLSTVTRNRAIDRVRSRSNRRRILKGMVPQTVPDFSVPVEQASQGERSQRVRAALQNLPEKQRELLWLAYFHGFSQSEIASHTNIPLGTVKSRMRQGLLKLKGTLQDLVD</sequence>
<dbReference type="Gene3D" id="1.10.1740.10">
    <property type="match status" value="1"/>
</dbReference>
<dbReference type="Pfam" id="PF08281">
    <property type="entry name" value="Sigma70_r4_2"/>
    <property type="match status" value="1"/>
</dbReference>
<dbReference type="GO" id="GO:0016987">
    <property type="term" value="F:sigma factor activity"/>
    <property type="evidence" value="ECO:0007669"/>
    <property type="project" value="UniProtKB-KW"/>
</dbReference>
<evidence type="ECO:0000256" key="2">
    <source>
        <dbReference type="ARBA" id="ARBA00023015"/>
    </source>
</evidence>
<evidence type="ECO:0000256" key="4">
    <source>
        <dbReference type="ARBA" id="ARBA00023163"/>
    </source>
</evidence>
<protein>
    <submittedName>
        <fullName evidence="7">Sigma-70 family RNA polymerase sigma factor</fullName>
    </submittedName>
</protein>
<dbReference type="GO" id="GO:0006352">
    <property type="term" value="P:DNA-templated transcription initiation"/>
    <property type="evidence" value="ECO:0007669"/>
    <property type="project" value="InterPro"/>
</dbReference>
<evidence type="ECO:0000313" key="7">
    <source>
        <dbReference type="EMBL" id="MBE9067448.1"/>
    </source>
</evidence>
<feature type="domain" description="RNA polymerase sigma factor 70 region 4 type 2" evidence="6">
    <location>
        <begin position="133"/>
        <end position="185"/>
    </location>
</feature>
<dbReference type="InterPro" id="IPR013324">
    <property type="entry name" value="RNA_pol_sigma_r3/r4-like"/>
</dbReference>
<dbReference type="CDD" id="cd06171">
    <property type="entry name" value="Sigma70_r4"/>
    <property type="match status" value="1"/>
</dbReference>
<evidence type="ECO:0000256" key="1">
    <source>
        <dbReference type="ARBA" id="ARBA00010641"/>
    </source>
</evidence>